<protein>
    <submittedName>
        <fullName evidence="2">Uncharacterized protein</fullName>
    </submittedName>
</protein>
<evidence type="ECO:0000256" key="1">
    <source>
        <dbReference type="SAM" id="MobiDB-lite"/>
    </source>
</evidence>
<keyword evidence="3" id="KW-1185">Reference proteome</keyword>
<dbReference type="AlphaFoldDB" id="A0A4D6MP59"/>
<reference evidence="2 3" key="1">
    <citation type="submission" date="2019-04" db="EMBL/GenBank/DDBJ databases">
        <title>An improved genome assembly and genetic linkage map for asparagus bean, Vigna unguiculata ssp. sesquipedialis.</title>
        <authorList>
            <person name="Xia Q."/>
            <person name="Zhang R."/>
            <person name="Dong Y."/>
        </authorList>
    </citation>
    <scope>NUCLEOTIDE SEQUENCE [LARGE SCALE GENOMIC DNA]</scope>
    <source>
        <tissue evidence="2">Leaf</tissue>
    </source>
</reference>
<evidence type="ECO:0000313" key="2">
    <source>
        <dbReference type="EMBL" id="QCE03153.1"/>
    </source>
</evidence>
<dbReference type="Proteomes" id="UP000501690">
    <property type="component" value="Linkage Group LG8"/>
</dbReference>
<gene>
    <name evidence="2" type="ORF">DEO72_LG8g1175</name>
</gene>
<feature type="region of interest" description="Disordered" evidence="1">
    <location>
        <begin position="35"/>
        <end position="88"/>
    </location>
</feature>
<dbReference type="EMBL" id="CP039352">
    <property type="protein sequence ID" value="QCE03153.1"/>
    <property type="molecule type" value="Genomic_DNA"/>
</dbReference>
<organism evidence="2 3">
    <name type="scientific">Vigna unguiculata</name>
    <name type="common">Cowpea</name>
    <dbReference type="NCBI Taxonomy" id="3917"/>
    <lineage>
        <taxon>Eukaryota</taxon>
        <taxon>Viridiplantae</taxon>
        <taxon>Streptophyta</taxon>
        <taxon>Embryophyta</taxon>
        <taxon>Tracheophyta</taxon>
        <taxon>Spermatophyta</taxon>
        <taxon>Magnoliopsida</taxon>
        <taxon>eudicotyledons</taxon>
        <taxon>Gunneridae</taxon>
        <taxon>Pentapetalae</taxon>
        <taxon>rosids</taxon>
        <taxon>fabids</taxon>
        <taxon>Fabales</taxon>
        <taxon>Fabaceae</taxon>
        <taxon>Papilionoideae</taxon>
        <taxon>50 kb inversion clade</taxon>
        <taxon>NPAAA clade</taxon>
        <taxon>indigoferoid/millettioid clade</taxon>
        <taxon>Phaseoleae</taxon>
        <taxon>Vigna</taxon>
    </lineage>
</organism>
<proteinExistence type="predicted"/>
<evidence type="ECO:0000313" key="3">
    <source>
        <dbReference type="Proteomes" id="UP000501690"/>
    </source>
</evidence>
<sequence>MKWIPKSVSKKNVVVVDVAERGVEGSVAKEVVLGEGWGEAHGEGGKVSGGGDEEGEAFSGGAGGREEDGEGEAGGEGGGGVNLRMKKT</sequence>
<name>A0A4D6MP59_VIGUN</name>
<accession>A0A4D6MP59</accession>